<dbReference type="AlphaFoldDB" id="A0A146KJU7"/>
<gene>
    <name evidence="1" type="ORF">TPC1_10271</name>
</gene>
<reference evidence="1" key="1">
    <citation type="submission" date="2015-07" db="EMBL/GenBank/DDBJ databases">
        <title>Adaptation to a free-living lifestyle via gene acquisitions in the diplomonad Trepomonas sp. PC1.</title>
        <authorList>
            <person name="Xu F."/>
            <person name="Jerlstrom-Hultqvist J."/>
            <person name="Kolisko M."/>
            <person name="Simpson A.G.B."/>
            <person name="Roger A.J."/>
            <person name="Svard S.G."/>
            <person name="Andersson J.O."/>
        </authorList>
    </citation>
    <scope>NUCLEOTIDE SEQUENCE</scope>
    <source>
        <strain evidence="1">PC1</strain>
    </source>
</reference>
<feature type="non-terminal residue" evidence="1">
    <location>
        <position position="1"/>
    </location>
</feature>
<dbReference type="EMBL" id="GDID01000198">
    <property type="protein sequence ID" value="JAP96408.1"/>
    <property type="molecule type" value="Transcribed_RNA"/>
</dbReference>
<evidence type="ECO:0000313" key="1">
    <source>
        <dbReference type="EMBL" id="JAP96408.1"/>
    </source>
</evidence>
<accession>A0A146KJU7</accession>
<protein>
    <submittedName>
        <fullName evidence="1">YqeB family selenium-dependent molybdenum hydroxylase system protein</fullName>
    </submittedName>
</protein>
<organism evidence="1">
    <name type="scientific">Trepomonas sp. PC1</name>
    <dbReference type="NCBI Taxonomy" id="1076344"/>
    <lineage>
        <taxon>Eukaryota</taxon>
        <taxon>Metamonada</taxon>
        <taxon>Diplomonadida</taxon>
        <taxon>Hexamitidae</taxon>
        <taxon>Hexamitinae</taxon>
        <taxon>Trepomonas</taxon>
    </lineage>
</organism>
<name>A0A146KJU7_9EUKA</name>
<proteinExistence type="predicted"/>
<sequence>VYIFSAGEQASSCAIYLVRSNQFNVICADLPKPSTVRQLVSFSTVFQQSPFIVEKTTGFLCENMKDVQKCFTNKNIAIVHDPERKFFNTIKPDIVIEATINKQNKLSMSSLLAPLVIGLGPELSAPENCHKVIETNRGTNLGKIIRVGKAEPNTHKPGQIDGYSQERVLRANIGVWVTSMKIGDKVEKDQVVGICNGQETKAQISGVIRGLLVSGYEVAKDNFKVGDIDPREWVDCAAVTDKSRTIAGAVLLACLE</sequence>